<evidence type="ECO:0000256" key="6">
    <source>
        <dbReference type="SAM" id="Phobius"/>
    </source>
</evidence>
<feature type="region of interest" description="Disordered" evidence="5">
    <location>
        <begin position="528"/>
        <end position="549"/>
    </location>
</feature>
<evidence type="ECO:0000256" key="4">
    <source>
        <dbReference type="ARBA" id="ARBA00023136"/>
    </source>
</evidence>
<dbReference type="PROSITE" id="PS50053">
    <property type="entry name" value="UBIQUITIN_2"/>
    <property type="match status" value="1"/>
</dbReference>
<dbReference type="InterPro" id="IPR029071">
    <property type="entry name" value="Ubiquitin-like_domsf"/>
</dbReference>
<dbReference type="GO" id="GO:0030968">
    <property type="term" value="P:endoplasmic reticulum unfolded protein response"/>
    <property type="evidence" value="ECO:0007669"/>
    <property type="project" value="TreeGrafter"/>
</dbReference>
<feature type="domain" description="Ubiquitin-like" evidence="7">
    <location>
        <begin position="9"/>
        <end position="70"/>
    </location>
</feature>
<dbReference type="OrthoDB" id="21589at2759"/>
<comment type="subcellular location">
    <subcellularLocation>
        <location evidence="1">Membrane</location>
    </subcellularLocation>
</comment>
<sequence length="589" mass="65309">MDAPSPDTVQLSVELPSYLYSFTVDAPLNGSVADVKALVHQRCAGNPSVEGQRIIWRGRALANAEKVEDLWKSPDSSRSVLLAVHPSGWTTTPPDIPSAPGTSSMDAPAPDVPASIHPLSARPPYSTPSPTPTHTTPSPTPPMPNNRKREDDMIPYVAYLHRNALLTLAGGRRQSPISDEWIAQSRKKSIDTLTRWGYEWPIQLDEEYPPAGEKDAGQAIYEVTETDGRQYLKLLQPHARPTATQIHALKILTYTFPVMVHCAQRRPDPTPTHTVERSANGTVVRIPLQRDQIHLPPNINDLLQQLGFPRVQLPAGANQRVAVNHVNVNVNAQNEGGAIADLPFRRLIVPLSMLLLRTVLLLYFVAPIRKPVFAALVIMWVTYEGWQAIRNWFGQLGRPAGQQPGAGAAAAQGGNNAVPVQGNQGNAPQPATHGRPGAAAPRGQATLEQQVTAAFNTLSTMNIQTEDYFLNIPADRMPIQRISFLTKLTTFIILFFTTLHPAAWNRRRVALRQREGRIRTEAVIRNSEEREVEGGDEGDDNGERQRRSVEYKAFNERRQALIDAHARKPKWIKEYIERVLAGEWVDDAD</sequence>
<dbReference type="VEuPathDB" id="FungiDB:PLEOSDRAFT_1092865"/>
<dbReference type="AlphaFoldDB" id="A0A067NQA2"/>
<dbReference type="Gene3D" id="3.10.20.90">
    <property type="entry name" value="Phosphatidylinositol 3-kinase Catalytic Subunit, Chain A, domain 1"/>
    <property type="match status" value="1"/>
</dbReference>
<dbReference type="Proteomes" id="UP000027073">
    <property type="component" value="Unassembled WGS sequence"/>
</dbReference>
<feature type="transmembrane region" description="Helical" evidence="6">
    <location>
        <begin position="484"/>
        <end position="504"/>
    </location>
</feature>
<protein>
    <recommendedName>
        <fullName evidence="7">Ubiquitin-like domain-containing protein</fullName>
    </recommendedName>
</protein>
<name>A0A067NQA2_PLEO1</name>
<dbReference type="CDD" id="cd17039">
    <property type="entry name" value="Ubl_ubiquitin_like"/>
    <property type="match status" value="1"/>
</dbReference>
<organism evidence="8 9">
    <name type="scientific">Pleurotus ostreatus (strain PC15)</name>
    <name type="common">Oyster mushroom</name>
    <dbReference type="NCBI Taxonomy" id="1137138"/>
    <lineage>
        <taxon>Eukaryota</taxon>
        <taxon>Fungi</taxon>
        <taxon>Dikarya</taxon>
        <taxon>Basidiomycota</taxon>
        <taxon>Agaricomycotina</taxon>
        <taxon>Agaricomycetes</taxon>
        <taxon>Agaricomycetidae</taxon>
        <taxon>Agaricales</taxon>
        <taxon>Pleurotineae</taxon>
        <taxon>Pleurotaceae</taxon>
        <taxon>Pleurotus</taxon>
    </lineage>
</organism>
<evidence type="ECO:0000313" key="8">
    <source>
        <dbReference type="EMBL" id="KDQ29190.1"/>
    </source>
</evidence>
<dbReference type="STRING" id="1137138.A0A067NQA2"/>
<evidence type="ECO:0000313" key="9">
    <source>
        <dbReference type="Proteomes" id="UP000027073"/>
    </source>
</evidence>
<evidence type="ECO:0000259" key="7">
    <source>
        <dbReference type="PROSITE" id="PS50053"/>
    </source>
</evidence>
<evidence type="ECO:0000256" key="5">
    <source>
        <dbReference type="SAM" id="MobiDB-lite"/>
    </source>
</evidence>
<dbReference type="InterPro" id="IPR000626">
    <property type="entry name" value="Ubiquitin-like_dom"/>
</dbReference>
<dbReference type="GO" id="GO:0016020">
    <property type="term" value="C:membrane"/>
    <property type="evidence" value="ECO:0007669"/>
    <property type="project" value="UniProtKB-SubCell"/>
</dbReference>
<reference evidence="9" key="1">
    <citation type="journal article" date="2014" name="Proc. Natl. Acad. Sci. U.S.A.">
        <title>Extensive sampling of basidiomycete genomes demonstrates inadequacy of the white-rot/brown-rot paradigm for wood decay fungi.</title>
        <authorList>
            <person name="Riley R."/>
            <person name="Salamov A.A."/>
            <person name="Brown D.W."/>
            <person name="Nagy L.G."/>
            <person name="Floudas D."/>
            <person name="Held B.W."/>
            <person name="Levasseur A."/>
            <person name="Lombard V."/>
            <person name="Morin E."/>
            <person name="Otillar R."/>
            <person name="Lindquist E.A."/>
            <person name="Sun H."/>
            <person name="LaButti K.M."/>
            <person name="Schmutz J."/>
            <person name="Jabbour D."/>
            <person name="Luo H."/>
            <person name="Baker S.E."/>
            <person name="Pisabarro A.G."/>
            <person name="Walton J.D."/>
            <person name="Blanchette R.A."/>
            <person name="Henrissat B."/>
            <person name="Martin F."/>
            <person name="Cullen D."/>
            <person name="Hibbett D.S."/>
            <person name="Grigoriev I.V."/>
        </authorList>
    </citation>
    <scope>NUCLEOTIDE SEQUENCE [LARGE SCALE GENOMIC DNA]</scope>
    <source>
        <strain evidence="9">PC15</strain>
    </source>
</reference>
<evidence type="ECO:0000256" key="3">
    <source>
        <dbReference type="ARBA" id="ARBA00022989"/>
    </source>
</evidence>
<dbReference type="InParanoid" id="A0A067NQA2"/>
<feature type="compositionally biased region" description="Low complexity" evidence="5">
    <location>
        <begin position="403"/>
        <end position="417"/>
    </location>
</feature>
<dbReference type="SUPFAM" id="SSF54236">
    <property type="entry name" value="Ubiquitin-like"/>
    <property type="match status" value="1"/>
</dbReference>
<keyword evidence="4 6" id="KW-0472">Membrane</keyword>
<dbReference type="HOGENOM" id="CLU_021702_0_0_1"/>
<evidence type="ECO:0000256" key="2">
    <source>
        <dbReference type="ARBA" id="ARBA00022692"/>
    </source>
</evidence>
<keyword evidence="3 6" id="KW-1133">Transmembrane helix</keyword>
<dbReference type="EMBL" id="KL198007">
    <property type="protein sequence ID" value="KDQ29190.1"/>
    <property type="molecule type" value="Genomic_DNA"/>
</dbReference>
<evidence type="ECO:0000256" key="1">
    <source>
        <dbReference type="ARBA" id="ARBA00004370"/>
    </source>
</evidence>
<accession>A0A067NQA2</accession>
<proteinExistence type="predicted"/>
<dbReference type="PANTHER" id="PTHR12943">
    <property type="entry name" value="HOMOCYSTEINE-RESPONSIVE ENDOPLASMIC RETICULUM-RESIDENT UNIQUITIN-LIKE DOMAIN HERPUD PROTEIN FAMILY MEMBER"/>
    <property type="match status" value="1"/>
</dbReference>
<keyword evidence="2 6" id="KW-0812">Transmembrane</keyword>
<feature type="compositionally biased region" description="Low complexity" evidence="5">
    <location>
        <begin position="434"/>
        <end position="443"/>
    </location>
</feature>
<feature type="region of interest" description="Disordered" evidence="5">
    <location>
        <begin position="86"/>
        <end position="149"/>
    </location>
</feature>
<feature type="region of interest" description="Disordered" evidence="5">
    <location>
        <begin position="403"/>
        <end position="443"/>
    </location>
</feature>
<dbReference type="PANTHER" id="PTHR12943:SF27">
    <property type="entry name" value="HOMOCYSTEINE-INDUCED ENDOPLASMIC RETICULUM PROTEIN, ISOFORM A"/>
    <property type="match status" value="1"/>
</dbReference>
<dbReference type="InterPro" id="IPR039751">
    <property type="entry name" value="HERPUD1/2"/>
</dbReference>
<gene>
    <name evidence="8" type="ORF">PLEOSDRAFT_1092865</name>
</gene>